<reference evidence="5" key="1">
    <citation type="journal article" date="2021" name="PeerJ">
        <title>Extensive microbial diversity within the chicken gut microbiome revealed by metagenomics and culture.</title>
        <authorList>
            <person name="Gilroy R."/>
            <person name="Ravi A."/>
            <person name="Getino M."/>
            <person name="Pursley I."/>
            <person name="Horton D.L."/>
            <person name="Alikhan N.F."/>
            <person name="Baker D."/>
            <person name="Gharbi K."/>
            <person name="Hall N."/>
            <person name="Watson M."/>
            <person name="Adriaenssens E.M."/>
            <person name="Foster-Nyarko E."/>
            <person name="Jarju S."/>
            <person name="Secka A."/>
            <person name="Antonio M."/>
            <person name="Oren A."/>
            <person name="Chaudhuri R.R."/>
            <person name="La Ragione R."/>
            <person name="Hildebrand F."/>
            <person name="Pallen M.J."/>
        </authorList>
    </citation>
    <scope>NUCLEOTIDE SEQUENCE</scope>
    <source>
        <strain evidence="5">USAMLcec3-2134</strain>
    </source>
</reference>
<evidence type="ECO:0000313" key="6">
    <source>
        <dbReference type="Proteomes" id="UP000886883"/>
    </source>
</evidence>
<dbReference type="SUPFAM" id="SSF53383">
    <property type="entry name" value="PLP-dependent transferases"/>
    <property type="match status" value="1"/>
</dbReference>
<evidence type="ECO:0000313" key="5">
    <source>
        <dbReference type="EMBL" id="HJB91240.1"/>
    </source>
</evidence>
<protein>
    <submittedName>
        <fullName evidence="5">Low specificity L-threonine aldolase</fullName>
    </submittedName>
</protein>
<evidence type="ECO:0000256" key="1">
    <source>
        <dbReference type="ARBA" id="ARBA00001933"/>
    </source>
</evidence>
<keyword evidence="3" id="KW-0663">Pyridoxal phosphate</keyword>
<dbReference type="PANTHER" id="PTHR48097">
    <property type="entry name" value="L-THREONINE ALDOLASE-RELATED"/>
    <property type="match status" value="1"/>
</dbReference>
<evidence type="ECO:0000256" key="2">
    <source>
        <dbReference type="ARBA" id="ARBA00006966"/>
    </source>
</evidence>
<dbReference type="Pfam" id="PF01212">
    <property type="entry name" value="Beta_elim_lyase"/>
    <property type="match status" value="1"/>
</dbReference>
<dbReference type="InterPro" id="IPR015421">
    <property type="entry name" value="PyrdxlP-dep_Trfase_major"/>
</dbReference>
<dbReference type="GO" id="GO:0016829">
    <property type="term" value="F:lyase activity"/>
    <property type="evidence" value="ECO:0007669"/>
    <property type="project" value="InterPro"/>
</dbReference>
<dbReference type="Gene3D" id="3.40.640.10">
    <property type="entry name" value="Type I PLP-dependent aspartate aminotransferase-like (Major domain)"/>
    <property type="match status" value="1"/>
</dbReference>
<dbReference type="EMBL" id="DWXE01000026">
    <property type="protein sequence ID" value="HJB91240.1"/>
    <property type="molecule type" value="Genomic_DNA"/>
</dbReference>
<evidence type="ECO:0000259" key="4">
    <source>
        <dbReference type="Pfam" id="PF01212"/>
    </source>
</evidence>
<comment type="caution">
    <text evidence="5">The sequence shown here is derived from an EMBL/GenBank/DDBJ whole genome shotgun (WGS) entry which is preliminary data.</text>
</comment>
<proteinExistence type="inferred from homology"/>
<comment type="cofactor">
    <cofactor evidence="1">
        <name>pyridoxal 5'-phosphate</name>
        <dbReference type="ChEBI" id="CHEBI:597326"/>
    </cofactor>
</comment>
<dbReference type="Gene3D" id="3.90.1150.10">
    <property type="entry name" value="Aspartate Aminotransferase, domain 1"/>
    <property type="match status" value="1"/>
</dbReference>
<name>A0A9D2MT99_9FIRM</name>
<dbReference type="AlphaFoldDB" id="A0A9D2MT99"/>
<dbReference type="PANTHER" id="PTHR48097:SF5">
    <property type="entry name" value="LOW SPECIFICITY L-THREONINE ALDOLASE"/>
    <property type="match status" value="1"/>
</dbReference>
<sequence>MLSFNCDYMEGAHPDILERLLETNLERTPGYGEDAYTRSAKEKIRRECGCPDAEVFFLVGGTQTNAAVIRGLLRPHEGVIAAQTGHINVHEAGAVEAGGHKVLALPQREGKLAAAEVRGWLEAFFRDASSSHMVQPGMVYISHPTEFGTLYTKAELEALKAVCRDYGLKLFLDGARLGYGLAAKGTDVTLPVIADCCDAFYIGGTKVGALFGEAVVFPERGTAPGFFTLIKQQGALLAKGRLLGLQFDALFTDGLYGRIGAHAIRMAEKLKGILARAGFEFWLDSPTNQQFVVLREEQRKALEGKVGYEPWQELPDGRLVARFAVSWATREEDLDLLEAILKTS</sequence>
<gene>
    <name evidence="5" type="ORF">H9763_07215</name>
</gene>
<dbReference type="Proteomes" id="UP000886883">
    <property type="component" value="Unassembled WGS sequence"/>
</dbReference>
<dbReference type="InterPro" id="IPR001597">
    <property type="entry name" value="ArAA_b-elim_lyase/Thr_aldolase"/>
</dbReference>
<dbReference type="InterPro" id="IPR015424">
    <property type="entry name" value="PyrdxlP-dep_Trfase"/>
</dbReference>
<reference evidence="5" key="2">
    <citation type="submission" date="2021-04" db="EMBL/GenBank/DDBJ databases">
        <authorList>
            <person name="Gilroy R."/>
        </authorList>
    </citation>
    <scope>NUCLEOTIDE SEQUENCE</scope>
    <source>
        <strain evidence="5">USAMLcec3-2134</strain>
    </source>
</reference>
<comment type="similarity">
    <text evidence="2">Belongs to the threonine aldolase family.</text>
</comment>
<feature type="domain" description="Aromatic amino acid beta-eliminating lyase/threonine aldolase" evidence="4">
    <location>
        <begin position="30"/>
        <end position="272"/>
    </location>
</feature>
<accession>A0A9D2MT99</accession>
<dbReference type="GO" id="GO:0006520">
    <property type="term" value="P:amino acid metabolic process"/>
    <property type="evidence" value="ECO:0007669"/>
    <property type="project" value="InterPro"/>
</dbReference>
<evidence type="ECO:0000256" key="3">
    <source>
        <dbReference type="ARBA" id="ARBA00022898"/>
    </source>
</evidence>
<dbReference type="InterPro" id="IPR015422">
    <property type="entry name" value="PyrdxlP-dep_Trfase_small"/>
</dbReference>
<organism evidence="5 6">
    <name type="scientific">Candidatus Eisenbergiella merdigallinarum</name>
    <dbReference type="NCBI Taxonomy" id="2838552"/>
    <lineage>
        <taxon>Bacteria</taxon>
        <taxon>Bacillati</taxon>
        <taxon>Bacillota</taxon>
        <taxon>Clostridia</taxon>
        <taxon>Lachnospirales</taxon>
        <taxon>Lachnospiraceae</taxon>
        <taxon>Eisenbergiella</taxon>
    </lineage>
</organism>